<dbReference type="PANTHER" id="PTHR43434">
    <property type="entry name" value="PHOSPHOGLYCOLATE PHOSPHATASE"/>
    <property type="match status" value="1"/>
</dbReference>
<dbReference type="InterPro" id="IPR050155">
    <property type="entry name" value="HAD-like_hydrolase_sf"/>
</dbReference>
<dbReference type="GO" id="GO:0006281">
    <property type="term" value="P:DNA repair"/>
    <property type="evidence" value="ECO:0007669"/>
    <property type="project" value="TreeGrafter"/>
</dbReference>
<protein>
    <submittedName>
        <fullName evidence="5">HAD-IA family hydrolase</fullName>
    </submittedName>
</protein>
<proteinExistence type="predicted"/>
<dbReference type="SUPFAM" id="SSF56784">
    <property type="entry name" value="HAD-like"/>
    <property type="match status" value="1"/>
</dbReference>
<evidence type="ECO:0000313" key="6">
    <source>
        <dbReference type="Proteomes" id="UP000886689"/>
    </source>
</evidence>
<dbReference type="InterPro" id="IPR006439">
    <property type="entry name" value="HAD-SF_hydro_IA"/>
</dbReference>
<evidence type="ECO:0000256" key="2">
    <source>
        <dbReference type="ARBA" id="ARBA00022801"/>
    </source>
</evidence>
<evidence type="ECO:0000256" key="1">
    <source>
        <dbReference type="ARBA" id="ARBA00022723"/>
    </source>
</evidence>
<organism evidence="5 6">
    <name type="scientific">Candidatus Proximibacter danicus</name>
    <dbReference type="NCBI Taxonomy" id="2954365"/>
    <lineage>
        <taxon>Bacteria</taxon>
        <taxon>Pseudomonadati</taxon>
        <taxon>Pseudomonadota</taxon>
        <taxon>Betaproteobacteria</taxon>
        <taxon>Candidatus Proximibacter</taxon>
    </lineage>
</organism>
<keyword evidence="3" id="KW-0460">Magnesium</keyword>
<dbReference type="Gene3D" id="1.10.150.240">
    <property type="entry name" value="Putative phosphatase, domain 2"/>
    <property type="match status" value="1"/>
</dbReference>
<evidence type="ECO:0000256" key="4">
    <source>
        <dbReference type="ARBA" id="ARBA00023277"/>
    </source>
</evidence>
<keyword evidence="4" id="KW-0119">Carbohydrate metabolism</keyword>
<dbReference type="GO" id="GO:0005829">
    <property type="term" value="C:cytosol"/>
    <property type="evidence" value="ECO:0007669"/>
    <property type="project" value="TreeGrafter"/>
</dbReference>
<dbReference type="EMBL" id="JADJUC010000004">
    <property type="protein sequence ID" value="MBK8523585.1"/>
    <property type="molecule type" value="Genomic_DNA"/>
</dbReference>
<sequence length="224" mass="24241">MAETETAPEAVLFDLDGTFADTAPDLGAALNQLRADLDLAPLPLDALRPFVSQGVRGMLQAGLDMLPAHPDYHPFYQRFLVHYQQALCVDTRLFDGIATLVDALEKNGIVWGIVTNKSQRFTLPLMESLGYARRAACIVSGDSAPRAKPHASPMYLACALAHCQPQRTFFVGDDLRDILAGQAAGMVTVAAAYGYLGDSGPVEYWGADYRVDHASEIASLIRTV</sequence>
<dbReference type="NCBIfam" id="TIGR01549">
    <property type="entry name" value="HAD-SF-IA-v1"/>
    <property type="match status" value="1"/>
</dbReference>
<keyword evidence="1" id="KW-0479">Metal-binding</keyword>
<dbReference type="Gene3D" id="3.40.50.1000">
    <property type="entry name" value="HAD superfamily/HAD-like"/>
    <property type="match status" value="1"/>
</dbReference>
<dbReference type="InterPro" id="IPR036412">
    <property type="entry name" value="HAD-like_sf"/>
</dbReference>
<dbReference type="InterPro" id="IPR023214">
    <property type="entry name" value="HAD_sf"/>
</dbReference>
<accession>A0A9D7JZF4</accession>
<dbReference type="GO" id="GO:0046872">
    <property type="term" value="F:metal ion binding"/>
    <property type="evidence" value="ECO:0007669"/>
    <property type="project" value="UniProtKB-KW"/>
</dbReference>
<dbReference type="GO" id="GO:0008967">
    <property type="term" value="F:phosphoglycolate phosphatase activity"/>
    <property type="evidence" value="ECO:0007669"/>
    <property type="project" value="TreeGrafter"/>
</dbReference>
<comment type="caution">
    <text evidence="5">The sequence shown here is derived from an EMBL/GenBank/DDBJ whole genome shotgun (WGS) entry which is preliminary data.</text>
</comment>
<dbReference type="Pfam" id="PF13419">
    <property type="entry name" value="HAD_2"/>
    <property type="match status" value="1"/>
</dbReference>
<gene>
    <name evidence="5" type="ORF">IPL58_05340</name>
</gene>
<evidence type="ECO:0000313" key="5">
    <source>
        <dbReference type="EMBL" id="MBK8523585.1"/>
    </source>
</evidence>
<dbReference type="SFLD" id="SFLDG01129">
    <property type="entry name" value="C1.5:_HAD__Beta-PGM__Phosphata"/>
    <property type="match status" value="1"/>
</dbReference>
<reference evidence="5" key="1">
    <citation type="submission" date="2020-10" db="EMBL/GenBank/DDBJ databases">
        <title>Connecting structure to function with the recovery of over 1000 high-quality activated sludge metagenome-assembled genomes encoding full-length rRNA genes using long-read sequencing.</title>
        <authorList>
            <person name="Singleton C.M."/>
            <person name="Petriglieri F."/>
            <person name="Kristensen J.M."/>
            <person name="Kirkegaard R.H."/>
            <person name="Michaelsen T.Y."/>
            <person name="Andersen M.H."/>
            <person name="Karst S.M."/>
            <person name="Dueholm M.S."/>
            <person name="Nielsen P.H."/>
            <person name="Albertsen M."/>
        </authorList>
    </citation>
    <scope>NUCLEOTIDE SEQUENCE</scope>
    <source>
        <strain evidence="5">Hirt_18-Q3-R61-65_BATAC.395</strain>
    </source>
</reference>
<evidence type="ECO:0000256" key="3">
    <source>
        <dbReference type="ARBA" id="ARBA00022842"/>
    </source>
</evidence>
<dbReference type="SFLD" id="SFLDS00003">
    <property type="entry name" value="Haloacid_Dehalogenase"/>
    <property type="match status" value="1"/>
</dbReference>
<dbReference type="PANTHER" id="PTHR43434:SF23">
    <property type="entry name" value="PHOSPHOGLYCOLATE PHOSPHATASE"/>
    <property type="match status" value="1"/>
</dbReference>
<dbReference type="InterPro" id="IPR041492">
    <property type="entry name" value="HAD_2"/>
</dbReference>
<dbReference type="InterPro" id="IPR023198">
    <property type="entry name" value="PGP-like_dom2"/>
</dbReference>
<dbReference type="Proteomes" id="UP000886689">
    <property type="component" value="Unassembled WGS sequence"/>
</dbReference>
<keyword evidence="2 5" id="KW-0378">Hydrolase</keyword>
<dbReference type="AlphaFoldDB" id="A0A9D7JZF4"/>
<name>A0A9D7JZF4_9PROT</name>